<keyword evidence="4" id="KW-1185">Reference proteome</keyword>
<feature type="chain" id="PRO_5038424738" evidence="2">
    <location>
        <begin position="28"/>
        <end position="380"/>
    </location>
</feature>
<evidence type="ECO:0000256" key="1">
    <source>
        <dbReference type="SAM" id="MobiDB-lite"/>
    </source>
</evidence>
<dbReference type="Proteomes" id="UP000429958">
    <property type="component" value="Unassembled WGS sequence"/>
</dbReference>
<comment type="caution">
    <text evidence="3">The sequence shown here is derived from an EMBL/GenBank/DDBJ whole genome shotgun (WGS) entry which is preliminary data.</text>
</comment>
<feature type="signal peptide" evidence="2">
    <location>
        <begin position="1"/>
        <end position="27"/>
    </location>
</feature>
<protein>
    <submittedName>
        <fullName evidence="3">Uncharacterized protein</fullName>
    </submittedName>
</protein>
<proteinExistence type="predicted"/>
<gene>
    <name evidence="3" type="ORF">FYJ39_20250</name>
</gene>
<feature type="region of interest" description="Disordered" evidence="1">
    <location>
        <begin position="37"/>
        <end position="102"/>
    </location>
</feature>
<feature type="compositionally biased region" description="Acidic residues" evidence="1">
    <location>
        <begin position="40"/>
        <end position="49"/>
    </location>
</feature>
<evidence type="ECO:0000313" key="4">
    <source>
        <dbReference type="Proteomes" id="UP000429958"/>
    </source>
</evidence>
<dbReference type="RefSeq" id="WP_207708718.1">
    <property type="nucleotide sequence ID" value="NZ_VUMD01000057.1"/>
</dbReference>
<dbReference type="EMBL" id="VUMD01000057">
    <property type="protein sequence ID" value="MSS38758.1"/>
    <property type="molecule type" value="Genomic_DNA"/>
</dbReference>
<dbReference type="AlphaFoldDB" id="A0A7X2NQQ8"/>
<evidence type="ECO:0000256" key="2">
    <source>
        <dbReference type="SAM" id="SignalP"/>
    </source>
</evidence>
<feature type="non-terminal residue" evidence="3">
    <location>
        <position position="380"/>
    </location>
</feature>
<name>A0A7X2NQQ8_9CLOT</name>
<feature type="compositionally biased region" description="Basic and acidic residues" evidence="1">
    <location>
        <begin position="50"/>
        <end position="65"/>
    </location>
</feature>
<accession>A0A7X2NQQ8</accession>
<organism evidence="3 4">
    <name type="scientific">Clostridium porci</name>
    <dbReference type="NCBI Taxonomy" id="2605778"/>
    <lineage>
        <taxon>Bacteria</taxon>
        <taxon>Bacillati</taxon>
        <taxon>Bacillota</taxon>
        <taxon>Clostridia</taxon>
        <taxon>Eubacteriales</taxon>
        <taxon>Clostridiaceae</taxon>
        <taxon>Clostridium</taxon>
    </lineage>
</organism>
<reference evidence="3 4" key="1">
    <citation type="submission" date="2019-08" db="EMBL/GenBank/DDBJ databases">
        <title>In-depth cultivation of the pig gut microbiome towards novel bacterial diversity and tailored functional studies.</title>
        <authorList>
            <person name="Wylensek D."/>
            <person name="Hitch T.C.A."/>
            <person name="Clavel T."/>
        </authorList>
    </citation>
    <scope>NUCLEOTIDE SEQUENCE [LARGE SCALE GENOMIC DNA]</scope>
    <source>
        <strain evidence="3 4">WCA-389-WT-23D1</strain>
    </source>
</reference>
<sequence length="380" mass="41962">MKKRAISFVLCLMMAVTLLGNGIPVYAQIAEQPAITTEETGNEVTEDEVDRGTPSDAERTARAAEEPDEEAEDSEATASEATPSEATPSEATPSEAAAGAGNRWSVLEETPTNKPDVESEAAVWNPEVPKEITVSNKKFNIEKYKADPDDSRYTFAIVTLEDLVSNNKNTFNKKYGKDWYLTFSAPNDKSSANVKVSLVDAASNRVLEEKELTLNGSKISFDKLQEVGYQYSLAYSESADKNGTVTRNIRSSYTEGSTFVFTAIEPTLQGKQVNIVNLIVPNVDSSYSYYKVVGYDQYKEYLTNGKTYHSQRTGNEKDLSIYVIEGNTGQKFRASGTAEYDKYELVESADKNKTAEGILAKKYVPDTVTRTGVVRYAKRL</sequence>
<feature type="compositionally biased region" description="Low complexity" evidence="1">
    <location>
        <begin position="76"/>
        <end position="98"/>
    </location>
</feature>
<keyword evidence="2" id="KW-0732">Signal</keyword>
<feature type="compositionally biased region" description="Acidic residues" evidence="1">
    <location>
        <begin position="66"/>
        <end position="75"/>
    </location>
</feature>
<evidence type="ECO:0000313" key="3">
    <source>
        <dbReference type="EMBL" id="MSS38758.1"/>
    </source>
</evidence>